<name>A0ABU9XVK6_9SPHN</name>
<feature type="chain" id="PRO_5046199038" description="Secreted protein" evidence="1">
    <location>
        <begin position="19"/>
        <end position="128"/>
    </location>
</feature>
<proteinExistence type="predicted"/>
<gene>
    <name evidence="2" type="ORF">ABC969_14270</name>
</gene>
<keyword evidence="3" id="KW-1185">Reference proteome</keyword>
<sequence>MPVSILLFLTAAAVPAVAPPSAQMRLAIKAKLSDQLLDGASARFRWPKADRNNVAYCGFVNAKNSYGAYIGFRPFYTLGFHVKGANGVSKYSIVKAEVAGADDGAPSVVAQFCAKAGFDLSSMPAGGA</sequence>
<reference evidence="2 3" key="1">
    <citation type="submission" date="2024-05" db="EMBL/GenBank/DDBJ databases">
        <authorList>
            <person name="Liu Q."/>
            <person name="Xin Y.-H."/>
        </authorList>
    </citation>
    <scope>NUCLEOTIDE SEQUENCE [LARGE SCALE GENOMIC DNA]</scope>
    <source>
        <strain evidence="2 3">CGMCC 1.15349</strain>
    </source>
</reference>
<evidence type="ECO:0000313" key="3">
    <source>
        <dbReference type="Proteomes" id="UP001404104"/>
    </source>
</evidence>
<evidence type="ECO:0008006" key="4">
    <source>
        <dbReference type="Google" id="ProtNLM"/>
    </source>
</evidence>
<keyword evidence="1" id="KW-0732">Signal</keyword>
<accession>A0ABU9XVK6</accession>
<evidence type="ECO:0000313" key="2">
    <source>
        <dbReference type="EMBL" id="MEN2787581.1"/>
    </source>
</evidence>
<dbReference type="EMBL" id="JBDIMF010000006">
    <property type="protein sequence ID" value="MEN2787581.1"/>
    <property type="molecule type" value="Genomic_DNA"/>
</dbReference>
<comment type="caution">
    <text evidence="2">The sequence shown here is derived from an EMBL/GenBank/DDBJ whole genome shotgun (WGS) entry which is preliminary data.</text>
</comment>
<evidence type="ECO:0000256" key="1">
    <source>
        <dbReference type="SAM" id="SignalP"/>
    </source>
</evidence>
<feature type="signal peptide" evidence="1">
    <location>
        <begin position="1"/>
        <end position="18"/>
    </location>
</feature>
<dbReference type="Proteomes" id="UP001404104">
    <property type="component" value="Unassembled WGS sequence"/>
</dbReference>
<dbReference type="RefSeq" id="WP_345865802.1">
    <property type="nucleotide sequence ID" value="NZ_JBDIMF010000006.1"/>
</dbReference>
<organism evidence="2 3">
    <name type="scientific">Sphingomonas qilianensis</name>
    <dbReference type="NCBI Taxonomy" id="1736690"/>
    <lineage>
        <taxon>Bacteria</taxon>
        <taxon>Pseudomonadati</taxon>
        <taxon>Pseudomonadota</taxon>
        <taxon>Alphaproteobacteria</taxon>
        <taxon>Sphingomonadales</taxon>
        <taxon>Sphingomonadaceae</taxon>
        <taxon>Sphingomonas</taxon>
    </lineage>
</organism>
<protein>
    <recommendedName>
        <fullName evidence="4">Secreted protein</fullName>
    </recommendedName>
</protein>